<accession>A0A1M7A6E1</accession>
<dbReference type="EMBL" id="FRBL01000003">
    <property type="protein sequence ID" value="SHL38290.1"/>
    <property type="molecule type" value="Genomic_DNA"/>
</dbReference>
<dbReference type="PANTHER" id="PTHR42977:SF3">
    <property type="entry name" value="AB HYDROLASE-1 DOMAIN-CONTAINING PROTEIN"/>
    <property type="match status" value="1"/>
</dbReference>
<dbReference type="AlphaFoldDB" id="A0A1M7A6E1"/>
<evidence type="ECO:0000259" key="3">
    <source>
        <dbReference type="Pfam" id="PF00561"/>
    </source>
</evidence>
<feature type="signal peptide" evidence="2">
    <location>
        <begin position="1"/>
        <end position="23"/>
    </location>
</feature>
<organism evidence="4 5">
    <name type="scientific">Chitinophaga jiangningensis</name>
    <dbReference type="NCBI Taxonomy" id="1419482"/>
    <lineage>
        <taxon>Bacteria</taxon>
        <taxon>Pseudomonadati</taxon>
        <taxon>Bacteroidota</taxon>
        <taxon>Chitinophagia</taxon>
        <taxon>Chitinophagales</taxon>
        <taxon>Chitinophagaceae</taxon>
        <taxon>Chitinophaga</taxon>
    </lineage>
</organism>
<dbReference type="PRINTS" id="PR00111">
    <property type="entry name" value="ABHYDROLASE"/>
</dbReference>
<evidence type="ECO:0000313" key="4">
    <source>
        <dbReference type="EMBL" id="SHL38290.1"/>
    </source>
</evidence>
<name>A0A1M7A6E1_9BACT</name>
<protein>
    <submittedName>
        <fullName evidence="4">Pimeloyl-ACP methyl ester carboxylesterase</fullName>
    </submittedName>
</protein>
<reference evidence="4 5" key="1">
    <citation type="submission" date="2016-11" db="EMBL/GenBank/DDBJ databases">
        <authorList>
            <person name="Jaros S."/>
            <person name="Januszkiewicz K."/>
            <person name="Wedrychowicz H."/>
        </authorList>
    </citation>
    <scope>NUCLEOTIDE SEQUENCE [LARGE SCALE GENOMIC DNA]</scope>
    <source>
        <strain evidence="4 5">DSM 27406</strain>
    </source>
</reference>
<evidence type="ECO:0000256" key="2">
    <source>
        <dbReference type="SAM" id="SignalP"/>
    </source>
</evidence>
<gene>
    <name evidence="4" type="ORF">SAMN05444266_103146</name>
</gene>
<dbReference type="GO" id="GO:0004301">
    <property type="term" value="F:epoxide hydrolase activity"/>
    <property type="evidence" value="ECO:0007669"/>
    <property type="project" value="TreeGrafter"/>
</dbReference>
<dbReference type="Gene3D" id="3.40.50.1820">
    <property type="entry name" value="alpha/beta hydrolase"/>
    <property type="match status" value="1"/>
</dbReference>
<keyword evidence="5" id="KW-1185">Reference proteome</keyword>
<proteinExistence type="predicted"/>
<dbReference type="STRING" id="1419482.SAMN05444266_103146"/>
<evidence type="ECO:0000313" key="5">
    <source>
        <dbReference type="Proteomes" id="UP000184420"/>
    </source>
</evidence>
<sequence length="311" mass="35730">MKHLLPLFIFVLMSTTSTTTAQAPQTNNPVYHRTINIDGISIFYREAGDPSKPTILLLHGFPSSSHNFRTLIPLLKEDYHILAPDYPGFGFSDMPALADFEYTFENYSLYIEKFLALKGVKKTSMYLFDYGAPVGMRIIQRNPAILEHLIVQNGNIYAEGLSDILKNYRKNIDENTPASRAEVYKAFELEYTKFEYLHGVSDPAKIAPESYQLDQLLMNRPGNKEIQYQLKYDYRFNIAEYPRWQQTLRTISPKVLIVWGQNDPVFLQPGALAFRKDIPDAEIHFYPTGHFALEEYAGEIGAQILAFLKKH</sequence>
<dbReference type="InterPro" id="IPR029058">
    <property type="entry name" value="AB_hydrolase_fold"/>
</dbReference>
<dbReference type="Pfam" id="PF00561">
    <property type="entry name" value="Abhydrolase_1"/>
    <property type="match status" value="1"/>
</dbReference>
<dbReference type="SUPFAM" id="SSF53474">
    <property type="entry name" value="alpha/beta-Hydrolases"/>
    <property type="match status" value="1"/>
</dbReference>
<feature type="domain" description="AB hydrolase-1" evidence="3">
    <location>
        <begin position="53"/>
        <end position="295"/>
    </location>
</feature>
<dbReference type="InterPro" id="IPR000073">
    <property type="entry name" value="AB_hydrolase_1"/>
</dbReference>
<keyword evidence="2" id="KW-0732">Signal</keyword>
<dbReference type="PANTHER" id="PTHR42977">
    <property type="entry name" value="HYDROLASE-RELATED"/>
    <property type="match status" value="1"/>
</dbReference>
<keyword evidence="1" id="KW-0378">Hydrolase</keyword>
<feature type="chain" id="PRO_5012658189" evidence="2">
    <location>
        <begin position="24"/>
        <end position="311"/>
    </location>
</feature>
<dbReference type="InterPro" id="IPR051340">
    <property type="entry name" value="Haloalkane_dehalogenase"/>
</dbReference>
<dbReference type="Proteomes" id="UP000184420">
    <property type="component" value="Unassembled WGS sequence"/>
</dbReference>
<evidence type="ECO:0000256" key="1">
    <source>
        <dbReference type="ARBA" id="ARBA00022801"/>
    </source>
</evidence>